<dbReference type="RefSeq" id="WP_160161509.1">
    <property type="nucleotide sequence ID" value="NZ_BIFH01000022.1"/>
</dbReference>
<evidence type="ECO:0000313" key="2">
    <source>
        <dbReference type="EMBL" id="GCD96922.1"/>
    </source>
</evidence>
<dbReference type="GO" id="GO:0003677">
    <property type="term" value="F:DNA binding"/>
    <property type="evidence" value="ECO:0007669"/>
    <property type="project" value="InterPro"/>
</dbReference>
<dbReference type="Gene3D" id="1.10.10.10">
    <property type="entry name" value="Winged helix-like DNA-binding domain superfamily/Winged helix DNA-binding domain"/>
    <property type="match status" value="1"/>
</dbReference>
<proteinExistence type="predicted"/>
<dbReference type="InterPro" id="IPR027417">
    <property type="entry name" value="P-loop_NTPase"/>
</dbReference>
<dbReference type="OrthoDB" id="499349at2"/>
<dbReference type="Gene3D" id="1.25.40.10">
    <property type="entry name" value="Tetratricopeptide repeat domain"/>
    <property type="match status" value="1"/>
</dbReference>
<keyword evidence="3" id="KW-1185">Reference proteome</keyword>
<reference evidence="2 3" key="1">
    <citation type="submission" date="2018-12" db="EMBL/GenBank/DDBJ databases">
        <title>Draft genome sequence of Embleya hyalina NBRC 13850T.</title>
        <authorList>
            <person name="Komaki H."/>
            <person name="Hosoyama A."/>
            <person name="Kimura A."/>
            <person name="Ichikawa N."/>
            <person name="Tamura T."/>
        </authorList>
    </citation>
    <scope>NUCLEOTIDE SEQUENCE [LARGE SCALE GENOMIC DNA]</scope>
    <source>
        <strain evidence="2 3">NBRC 13850</strain>
    </source>
</reference>
<comment type="caution">
    <text evidence="2">The sequence shown here is derived from an EMBL/GenBank/DDBJ whole genome shotgun (WGS) entry which is preliminary data.</text>
</comment>
<dbReference type="InterPro" id="IPR058852">
    <property type="entry name" value="HTH_77"/>
</dbReference>
<sequence length="920" mass="99101">MSTDRPARVARPRSEPPTSFVGRRHELAELKRLFESGRRLVTLIGPGGIGKTRLAEHAATAFEADIDRVTFVDLVTVTDPCSVAAAILDASAVAASAGSSPLLAVAEAFADRHGLLVLDGCEHLSADVAAVVDVLVSRCPRLRLLITSREPLGLPGETVLVVPPLAVDPSGVDGRGDRGDAARLFIDRILSGKPRQHLTSTESHMVDDVVRELDGIPLAIELVAAYAKTTALADIHASVHRWRLSADDPTRQERHRTMRRSLDWSHALLSHDEALLLARLSVFAGGWTLEAAERVCADAALAEPAILDALTGLLDKSLITLRHGVSSVRFDLLGVVREYAAELLADPDRAEVVARHRRYFLALAEHTDVPGESHDPARHERLDVEAANLRAALDEACRRGSADALRITAALALHWRIRGRFAEGANASAQALEAVPETASGARARALATHATLVFWTGDLTRAKLSALEAIEVARVVGDRRAHAHGLARHATAVTMAHPRDAQPALRQAVRLAREVDDPVALCDALSGLAMSYHWQDDFPRMIEAIQRNDEVAASIGLDSARFWTAWALTHRARLTEGPRAAWARAAEMAALVNRDDALVRGVATEVRAIIDVMAGHPARGYAIADAQAARSRREALRWGTGMLRHAMGLAKVALGDFDAARDLGEGLYAREQNGAGYLAWHAQEILMLAALGSGDPGAGRVHAERIVAIADHLGNRRADTVARAGLARAALLERDLVDADARAQEALAACVRHGWWVDALGIVEIVAAVAVERGQPDRAIRLFAGVGAARAQRGLVRFRSEDPFWQSRLDAARAAVDPPARARAEAAGASRSLEQTLEYASRGRGSRKPRGRGWTGLTRMERQVAELAAQGLPNAAIAAELFIAMGTVKNHLAHIFGKLEITNRTELAARRDHLNRVSS</sequence>
<protein>
    <submittedName>
        <fullName evidence="2">Putative HTH-type transcriptional regulator</fullName>
    </submittedName>
</protein>
<evidence type="ECO:0000313" key="3">
    <source>
        <dbReference type="Proteomes" id="UP000286931"/>
    </source>
</evidence>
<dbReference type="InterPro" id="IPR041664">
    <property type="entry name" value="AAA_16"/>
</dbReference>
<dbReference type="InterPro" id="IPR000792">
    <property type="entry name" value="Tscrpt_reg_LuxR_C"/>
</dbReference>
<dbReference type="InterPro" id="IPR011990">
    <property type="entry name" value="TPR-like_helical_dom_sf"/>
</dbReference>
<dbReference type="CDD" id="cd06170">
    <property type="entry name" value="LuxR_C_like"/>
    <property type="match status" value="1"/>
</dbReference>
<dbReference type="Pfam" id="PF25872">
    <property type="entry name" value="HTH_77"/>
    <property type="match status" value="1"/>
</dbReference>
<dbReference type="SUPFAM" id="SSF52540">
    <property type="entry name" value="P-loop containing nucleoside triphosphate hydrolases"/>
    <property type="match status" value="1"/>
</dbReference>
<dbReference type="PROSITE" id="PS50043">
    <property type="entry name" value="HTH_LUXR_2"/>
    <property type="match status" value="1"/>
</dbReference>
<dbReference type="PANTHER" id="PTHR47691:SF3">
    <property type="entry name" value="HTH-TYPE TRANSCRIPTIONAL REGULATOR RV0890C-RELATED"/>
    <property type="match status" value="1"/>
</dbReference>
<dbReference type="EMBL" id="BIFH01000022">
    <property type="protein sequence ID" value="GCD96922.1"/>
    <property type="molecule type" value="Genomic_DNA"/>
</dbReference>
<dbReference type="InterPro" id="IPR036388">
    <property type="entry name" value="WH-like_DNA-bd_sf"/>
</dbReference>
<dbReference type="Proteomes" id="UP000286931">
    <property type="component" value="Unassembled WGS sequence"/>
</dbReference>
<feature type="domain" description="HTH luxR-type" evidence="1">
    <location>
        <begin position="851"/>
        <end position="916"/>
    </location>
</feature>
<organism evidence="2 3">
    <name type="scientific">Embleya hyalina</name>
    <dbReference type="NCBI Taxonomy" id="516124"/>
    <lineage>
        <taxon>Bacteria</taxon>
        <taxon>Bacillati</taxon>
        <taxon>Actinomycetota</taxon>
        <taxon>Actinomycetes</taxon>
        <taxon>Kitasatosporales</taxon>
        <taxon>Streptomycetaceae</taxon>
        <taxon>Embleya</taxon>
    </lineage>
</organism>
<dbReference type="AlphaFoldDB" id="A0A401YQQ0"/>
<accession>A0A401YQQ0</accession>
<dbReference type="SUPFAM" id="SSF46894">
    <property type="entry name" value="C-terminal effector domain of the bipartite response regulators"/>
    <property type="match status" value="1"/>
</dbReference>
<dbReference type="SUPFAM" id="SSF48452">
    <property type="entry name" value="TPR-like"/>
    <property type="match status" value="1"/>
</dbReference>
<dbReference type="GO" id="GO:0006355">
    <property type="term" value="P:regulation of DNA-templated transcription"/>
    <property type="evidence" value="ECO:0007669"/>
    <property type="project" value="InterPro"/>
</dbReference>
<dbReference type="Pfam" id="PF13191">
    <property type="entry name" value="AAA_16"/>
    <property type="match status" value="1"/>
</dbReference>
<dbReference type="Gene3D" id="3.40.50.300">
    <property type="entry name" value="P-loop containing nucleotide triphosphate hydrolases"/>
    <property type="match status" value="1"/>
</dbReference>
<dbReference type="InterPro" id="IPR016032">
    <property type="entry name" value="Sig_transdc_resp-reg_C-effctor"/>
</dbReference>
<dbReference type="PANTHER" id="PTHR47691">
    <property type="entry name" value="REGULATOR-RELATED"/>
    <property type="match status" value="1"/>
</dbReference>
<name>A0A401YQQ0_9ACTN</name>
<dbReference type="Pfam" id="PF00196">
    <property type="entry name" value="GerE"/>
    <property type="match status" value="1"/>
</dbReference>
<dbReference type="SMART" id="SM00421">
    <property type="entry name" value="HTH_LUXR"/>
    <property type="match status" value="1"/>
</dbReference>
<evidence type="ECO:0000259" key="1">
    <source>
        <dbReference type="PROSITE" id="PS50043"/>
    </source>
</evidence>
<dbReference type="PROSITE" id="PS00622">
    <property type="entry name" value="HTH_LUXR_1"/>
    <property type="match status" value="1"/>
</dbReference>
<gene>
    <name evidence="2" type="ORF">EHYA_04609</name>
</gene>
<dbReference type="PRINTS" id="PR00038">
    <property type="entry name" value="HTHLUXR"/>
</dbReference>